<dbReference type="Proteomes" id="UP000030708">
    <property type="component" value="Unassembled WGS sequence"/>
</dbReference>
<dbReference type="InterPro" id="IPR054595">
    <property type="entry name" value="DBL_C"/>
</dbReference>
<feature type="region of interest" description="Disordered" evidence="1">
    <location>
        <begin position="1204"/>
        <end position="1228"/>
    </location>
</feature>
<dbReference type="Pfam" id="PF05424">
    <property type="entry name" value="Duffy_binding"/>
    <property type="match status" value="2"/>
</dbReference>
<evidence type="ECO:0000313" key="8">
    <source>
        <dbReference type="Proteomes" id="UP000030708"/>
    </source>
</evidence>
<evidence type="ECO:0000259" key="3">
    <source>
        <dbReference type="Pfam" id="PF05424"/>
    </source>
</evidence>
<evidence type="ECO:0000313" key="7">
    <source>
        <dbReference type="EMBL" id="ETW32866.1"/>
    </source>
</evidence>
<feature type="compositionally biased region" description="Low complexity" evidence="1">
    <location>
        <begin position="1216"/>
        <end position="1228"/>
    </location>
</feature>
<proteinExistence type="predicted"/>
<evidence type="ECO:0000259" key="6">
    <source>
        <dbReference type="Pfam" id="PF22672"/>
    </source>
</evidence>
<feature type="compositionally biased region" description="Basic and acidic residues" evidence="1">
    <location>
        <begin position="814"/>
        <end position="826"/>
    </location>
</feature>
<feature type="compositionally biased region" description="Acidic residues" evidence="1">
    <location>
        <begin position="1673"/>
        <end position="1688"/>
    </location>
</feature>
<evidence type="ECO:0000256" key="1">
    <source>
        <dbReference type="SAM" id="MobiDB-lite"/>
    </source>
</evidence>
<protein>
    <recommendedName>
        <fullName evidence="9">Erythrocyte membrane protein 1, PfEMP1</fullName>
    </recommendedName>
</protein>
<feature type="domain" description="Duffy-antigen binding" evidence="3">
    <location>
        <begin position="116"/>
        <end position="325"/>
    </location>
</feature>
<evidence type="ECO:0000259" key="2">
    <source>
        <dbReference type="Pfam" id="PF03011"/>
    </source>
</evidence>
<reference evidence="7 8" key="1">
    <citation type="submission" date="2013-02" db="EMBL/GenBank/DDBJ databases">
        <title>The Genome Annotation of Plasmodium falciparum Tanzania (2000708).</title>
        <authorList>
            <consortium name="The Broad Institute Genome Sequencing Platform"/>
            <consortium name="The Broad Institute Genome Sequencing Center for Infectious Disease"/>
            <person name="Neafsey D."/>
            <person name="Hoffman S."/>
            <person name="Volkman S."/>
            <person name="Rosenthal P."/>
            <person name="Walker B."/>
            <person name="Young S.K."/>
            <person name="Zeng Q."/>
            <person name="Gargeya S."/>
            <person name="Fitzgerald M."/>
            <person name="Haas B."/>
            <person name="Abouelleil A."/>
            <person name="Allen A.W."/>
            <person name="Alvarado L."/>
            <person name="Arachchi H.M."/>
            <person name="Berlin A.M."/>
            <person name="Chapman S.B."/>
            <person name="Gainer-Dewar J."/>
            <person name="Goldberg J."/>
            <person name="Griggs A."/>
            <person name="Gujja S."/>
            <person name="Hansen M."/>
            <person name="Howarth C."/>
            <person name="Imamovic A."/>
            <person name="Ireland A."/>
            <person name="Larimer J."/>
            <person name="McCowan C."/>
            <person name="Murphy C."/>
            <person name="Pearson M."/>
            <person name="Poon T.W."/>
            <person name="Priest M."/>
            <person name="Roberts A."/>
            <person name="Saif S."/>
            <person name="Shea T."/>
            <person name="Sisk P."/>
            <person name="Sykes S."/>
            <person name="Wortman J."/>
            <person name="Nusbaum C."/>
            <person name="Birren B."/>
        </authorList>
    </citation>
    <scope>NUCLEOTIDE SEQUENCE [LARGE SCALE GENOMIC DNA]</scope>
    <source>
        <strain evidence="8">Tanzania (2000708)</strain>
    </source>
</reference>
<sequence length="1754" mass="197784">MAAGGGGSSGDAEKYKSAPDAKHLLDMIGQTVHSKVHREDANYRGKLYGRLTQAKFSNSDTVPTENPCNLDYNVHTNVTSTVINPCADRSDVRFSDVHGGQCTRNRIKDSKSDIVGACAPFRRLHICDKNIQQIKTGNITTHNLLVDVCMAAQFEGVSISGRYPQYVAKYKDYGSTMCTMLARSFADIGDIIRGKDLYLGNPEEIKQRQQLEDKLKEIFAKIHSEVTNGRNVDTLKTRYGGDPNYYKLREDWWDANRAKVWYAITCDAKGFDYFRQTACNGGKSSTPNKCRCGNDQSGRDKSKPGKAGDVNIVPTYFDYVPQYLRWFEEWAEDFCRKRKHKLKDIIEKCRGKNGKDKYCSRNGYDCTKTIYKKGRIVVGYECTSCSVLCRMYEKWIDNQKKEFLKQKRKYAEEIQKKDQTKTTITIGNTTINNLYVKEFYQQLQSGYKDVNAFLGLLNQETTCKDPPQVGTEKASNVDFTEDNFEKTFDHKEYCDTCPWCAKKIKNEQGKWEDRQDTACASAPTISFDESKTTVINLLTPDKETSGILEKYKTFCQSPEKKKTENWKCHFESSDKNYCVLHNEKANTKDETIMSYESFFWGWIDEMLEDSIKWRTEHSSCINNKEATKCIGGCKKACECFQKWVVQKEKEWKEIEKHFDKQKDMGTLTHYEVLQYYLSEFFKEKIKQAYGEEKCNELMDAFSNNKKSKEIKDTEHSNDPIKILLKHEEDEARNCVTNNPHEKCPSIDPASLARSATSPNGPPPVIPRNVFEDEKHKEPEFKEHQDEGANDEDEVEEAEGSEVKENPEQGEEEKTESKEERTKKEGEDPVSPPTTEKSVDVCNTVHNILTGKDNLKEACGLKYGPGGKENFPNWKCIPSGDEKATISEGSDAKGRQRRNASDDPATVKSGSDSGSGAPSGKDTGSVCIPPRRRKLYVGKLTQWAKKHNTEAAQPRPGESQTQSPVAVSQSSSTDNGVSTETSQTSLLHAFIESAAIETFFLWHKYKEQWRLQKAAEQEQSGLPGVSGVPGAGPPQQPGSVSDGDPQTQLQQTGNIPPDFLRLMFYTLADYKDILYSGSNTSDSKGTPSSSSNDNLKNIVVLASGSTEEGKKDMEKIQKKIQEHINNGSKPSGQTPDKWWQKNGKDIWKGMICALTYDTDSGEKGTPQVDEKVKEAFFGTANIKPANPGNKNGTYKTKYQYSSVKLDENSGTGVPQNTSPTSAPSDTPTLDSFIKRPPYFRYLEEWGETFCRERAKRLAQIKHECKVEENGGKKQNPKCSCYGEHCEHQLEKKPTIVRDFLCSTCARHCGLYKRWIERKKIEFTKQSGAYDEQKKAYNEQKQKCQKESGKAESDNGFCVTGGTCNEAKDFLGKLGSCKNNDNESGQGKKGRDKLDFSENGETFKHTKHCDPCSEFKVKCKQNLCNNDEGTDCQNKDSITADDIEKSSNSTQDVTMSVSDNNPNGFHDLNECEKADIFNGIKKEQWKCRNVCGYVVCKPKNGNGKNDGEKHIITITALVTHWVQNFLEDYNKINDKISHCMNSGEVRTCQNKCKDKCTCVKAWITKKRAEWKTIRDRFNEQYNDDDTEMKSLVKIFFEELIPKIAATIDKGNHNGLVKLVKSVKCNCGNNSQNGKEGEDNDLVKCLLDKLEKLGEKATSCQDQASGETEKSCADEPPLEDEEEEDYENENTEEAKKKMMPKICEKVVSQEPETDDKCGKPEPAPSKESAAPSGGSNTEQTSPLKPEEEAPAPDCFYF</sequence>
<feature type="region of interest" description="Disordered" evidence="1">
    <location>
        <begin position="735"/>
        <end position="927"/>
    </location>
</feature>
<feature type="compositionally biased region" description="Low complexity" evidence="1">
    <location>
        <begin position="1018"/>
        <end position="1027"/>
    </location>
</feature>
<dbReference type="Gene3D" id="1.20.1310.20">
    <property type="entry name" value="Duffy-antigen binding domain"/>
    <property type="match status" value="2"/>
</dbReference>
<evidence type="ECO:0008006" key="9">
    <source>
        <dbReference type="Google" id="ProtNLM"/>
    </source>
</evidence>
<evidence type="ECO:0000259" key="5">
    <source>
        <dbReference type="Pfam" id="PF18562"/>
    </source>
</evidence>
<feature type="compositionally biased region" description="Low complexity" evidence="1">
    <location>
        <begin position="1722"/>
        <end position="1732"/>
    </location>
</feature>
<feature type="domain" description="Duffy-binding-like" evidence="2">
    <location>
        <begin position="598"/>
        <end position="740"/>
    </location>
</feature>
<dbReference type="SUPFAM" id="SSF140924">
    <property type="entry name" value="Duffy binding domain-like"/>
    <property type="match status" value="4"/>
</dbReference>
<dbReference type="OrthoDB" id="378902at2759"/>
<feature type="region of interest" description="Disordered" evidence="1">
    <location>
        <begin position="947"/>
        <end position="978"/>
    </location>
</feature>
<feature type="domain" description="Duffy-antigen binding" evidence="3">
    <location>
        <begin position="925"/>
        <end position="1167"/>
    </location>
</feature>
<dbReference type="InterPro" id="IPR004258">
    <property type="entry name" value="DBL"/>
</dbReference>
<dbReference type="Pfam" id="PF03011">
    <property type="entry name" value="PFEMP"/>
    <property type="match status" value="2"/>
</dbReference>
<evidence type="ECO:0000259" key="4">
    <source>
        <dbReference type="Pfam" id="PF15447"/>
    </source>
</evidence>
<dbReference type="Pfam" id="PF15447">
    <property type="entry name" value="NTS"/>
    <property type="match status" value="1"/>
</dbReference>
<dbReference type="EMBL" id="KI927020">
    <property type="protein sequence ID" value="ETW32866.1"/>
    <property type="molecule type" value="Genomic_DNA"/>
</dbReference>
<dbReference type="Pfam" id="PF22672">
    <property type="entry name" value="DBL_C"/>
    <property type="match status" value="2"/>
</dbReference>
<dbReference type="Gene3D" id="1.20.58.830">
    <property type="match status" value="2"/>
</dbReference>
<feature type="region of interest" description="Disordered" evidence="1">
    <location>
        <begin position="282"/>
        <end position="307"/>
    </location>
</feature>
<feature type="domain" description="Duffy-binding-like" evidence="6">
    <location>
        <begin position="1243"/>
        <end position="1405"/>
    </location>
</feature>
<dbReference type="InterPro" id="IPR042202">
    <property type="entry name" value="Duffy-ag-bd_sf"/>
</dbReference>
<dbReference type="FunFam" id="1.20.58.830:FF:000001">
    <property type="entry name" value="Erythrocyte membrane protein 1, PfEMP1"/>
    <property type="match status" value="1"/>
</dbReference>
<dbReference type="InterPro" id="IPR008602">
    <property type="entry name" value="Duffy-antigen-binding"/>
</dbReference>
<reference evidence="7 8" key="2">
    <citation type="submission" date="2013-02" db="EMBL/GenBank/DDBJ databases">
        <title>The Genome Sequence of Plasmodium falciparum Tanzania (2000708).</title>
        <authorList>
            <consortium name="The Broad Institute Genome Sequencing Platform"/>
            <consortium name="The Broad Institute Genome Sequencing Center for Infectious Disease"/>
            <person name="Neafsey D."/>
            <person name="Cheeseman I."/>
            <person name="Volkman S."/>
            <person name="Adams J."/>
            <person name="Walker B."/>
            <person name="Young S.K."/>
            <person name="Zeng Q."/>
            <person name="Gargeya S."/>
            <person name="Fitzgerald M."/>
            <person name="Haas B."/>
            <person name="Abouelleil A."/>
            <person name="Alvarado L."/>
            <person name="Arachchi H.M."/>
            <person name="Berlin A.M."/>
            <person name="Chapman S.B."/>
            <person name="Dewar J."/>
            <person name="Goldberg J."/>
            <person name="Griggs A."/>
            <person name="Gujja S."/>
            <person name="Hansen M."/>
            <person name="Howarth C."/>
            <person name="Imamovic A."/>
            <person name="Larimer J."/>
            <person name="McCowan C."/>
            <person name="Murphy C."/>
            <person name="Neiman D."/>
            <person name="Pearson M."/>
            <person name="Priest M."/>
            <person name="Roberts A."/>
            <person name="Saif S."/>
            <person name="Shea T."/>
            <person name="Sisk P."/>
            <person name="Sykes S."/>
            <person name="Wortman J."/>
            <person name="Nusbaum C."/>
            <person name="Birren B."/>
        </authorList>
    </citation>
    <scope>NUCLEOTIDE SEQUENCE [LARGE SCALE GENOMIC DNA]</scope>
    <source>
        <strain evidence="8">Tanzania (2000708)</strain>
    </source>
</reference>
<feature type="compositionally biased region" description="Acidic residues" evidence="1">
    <location>
        <begin position="787"/>
        <end position="799"/>
    </location>
</feature>
<feature type="domain" description="Plasmodium falciparum erythrocyte membrane protein-1 N-terminal segment" evidence="4">
    <location>
        <begin position="20"/>
        <end position="55"/>
    </location>
</feature>
<feature type="compositionally biased region" description="Low complexity" evidence="1">
    <location>
        <begin position="908"/>
        <end position="919"/>
    </location>
</feature>
<dbReference type="FunFam" id="1.20.58.1930:FF:000001">
    <property type="entry name" value="Erythrocyte membrane protein 1, PfEMP1"/>
    <property type="match status" value="1"/>
</dbReference>
<feature type="domain" description="Cysteine-rich interdomain region 1 gamma" evidence="5">
    <location>
        <begin position="1448"/>
        <end position="1498"/>
    </location>
</feature>
<feature type="compositionally biased region" description="Polar residues" evidence="1">
    <location>
        <begin position="957"/>
        <end position="978"/>
    </location>
</feature>
<dbReference type="Gene3D" id="1.20.58.1930">
    <property type="match status" value="2"/>
</dbReference>
<dbReference type="InterPro" id="IPR029210">
    <property type="entry name" value="PfEMP1_NTS"/>
</dbReference>
<dbReference type="FunFam" id="1.20.1310.20:FF:000001">
    <property type="entry name" value="Erythrocyte membrane protein 1, PfEMP1"/>
    <property type="match status" value="1"/>
</dbReference>
<feature type="compositionally biased region" description="Basic and acidic residues" evidence="1">
    <location>
        <begin position="769"/>
        <end position="786"/>
    </location>
</feature>
<feature type="domain" description="Duffy-binding-like" evidence="6">
    <location>
        <begin position="329"/>
        <end position="492"/>
    </location>
</feature>
<feature type="compositionally biased region" description="Polar residues" evidence="1">
    <location>
        <begin position="1204"/>
        <end position="1215"/>
    </location>
</feature>
<dbReference type="GO" id="GO:0016020">
    <property type="term" value="C:membrane"/>
    <property type="evidence" value="ECO:0007669"/>
    <property type="project" value="InterPro"/>
</dbReference>
<organism evidence="7 8">
    <name type="scientific">Plasmodium falciparum Tanzania</name>
    <name type="common">2000708</name>
    <dbReference type="NCBI Taxonomy" id="1036725"/>
    <lineage>
        <taxon>Eukaryota</taxon>
        <taxon>Sar</taxon>
        <taxon>Alveolata</taxon>
        <taxon>Apicomplexa</taxon>
        <taxon>Aconoidasida</taxon>
        <taxon>Haemosporida</taxon>
        <taxon>Plasmodiidae</taxon>
        <taxon>Plasmodium</taxon>
        <taxon>Plasmodium (Laverania)</taxon>
    </lineage>
</organism>
<dbReference type="FunFam" id="1.20.58.830:FF:000003">
    <property type="entry name" value="Erythrocyte membrane protein 1, PfEMP1"/>
    <property type="match status" value="1"/>
</dbReference>
<dbReference type="InterPro" id="IPR041480">
    <property type="entry name" value="CIDR1_gamma"/>
</dbReference>
<dbReference type="GO" id="GO:0046789">
    <property type="term" value="F:host cell surface receptor binding"/>
    <property type="evidence" value="ECO:0007669"/>
    <property type="project" value="InterPro"/>
</dbReference>
<accession>A0A024VY93</accession>
<feature type="compositionally biased region" description="Polar residues" evidence="1">
    <location>
        <begin position="1043"/>
        <end position="1053"/>
    </location>
</feature>
<feature type="domain" description="Duffy-binding-like" evidence="2">
    <location>
        <begin position="1515"/>
        <end position="1662"/>
    </location>
</feature>
<feature type="region of interest" description="Disordered" evidence="1">
    <location>
        <begin position="1015"/>
        <end position="1053"/>
    </location>
</feature>
<gene>
    <name evidence="7" type="ORF">PFTANZ_06411</name>
</gene>
<name>A0A024VY93_PLAFA</name>
<dbReference type="Pfam" id="PF18562">
    <property type="entry name" value="CIDR1_gamma"/>
    <property type="match status" value="1"/>
</dbReference>
<feature type="compositionally biased region" description="Basic and acidic residues" evidence="1">
    <location>
        <begin position="879"/>
        <end position="893"/>
    </location>
</feature>
<feature type="region of interest" description="Disordered" evidence="1">
    <location>
        <begin position="1655"/>
        <end position="1754"/>
    </location>
</feature>